<dbReference type="Pfam" id="PF12728">
    <property type="entry name" value="HTH_17"/>
    <property type="match status" value="1"/>
</dbReference>
<dbReference type="InterPro" id="IPR009061">
    <property type="entry name" value="DNA-bd_dom_put_sf"/>
</dbReference>
<protein>
    <submittedName>
        <fullName evidence="2">DNA binding domain-containing protein, excisionase family</fullName>
    </submittedName>
</protein>
<evidence type="ECO:0000259" key="1">
    <source>
        <dbReference type="Pfam" id="PF12728"/>
    </source>
</evidence>
<gene>
    <name evidence="2" type="ORF">SAMN05444266_108327</name>
</gene>
<keyword evidence="3" id="KW-1185">Reference proteome</keyword>
<evidence type="ECO:0000313" key="3">
    <source>
        <dbReference type="Proteomes" id="UP000184420"/>
    </source>
</evidence>
<organism evidence="2 3">
    <name type="scientific">Chitinophaga jiangningensis</name>
    <dbReference type="NCBI Taxonomy" id="1419482"/>
    <lineage>
        <taxon>Bacteria</taxon>
        <taxon>Pseudomonadati</taxon>
        <taxon>Bacteroidota</taxon>
        <taxon>Chitinophagia</taxon>
        <taxon>Chitinophagales</taxon>
        <taxon>Chitinophagaceae</taxon>
        <taxon>Chitinophaga</taxon>
    </lineage>
</organism>
<evidence type="ECO:0000313" key="2">
    <source>
        <dbReference type="EMBL" id="SHM51203.1"/>
    </source>
</evidence>
<proteinExistence type="predicted"/>
<accession>A0A1M7JED4</accession>
<reference evidence="2 3" key="1">
    <citation type="submission" date="2016-11" db="EMBL/GenBank/DDBJ databases">
        <authorList>
            <person name="Jaros S."/>
            <person name="Januszkiewicz K."/>
            <person name="Wedrychowicz H."/>
        </authorList>
    </citation>
    <scope>NUCLEOTIDE SEQUENCE [LARGE SCALE GENOMIC DNA]</scope>
    <source>
        <strain evidence="2 3">DSM 27406</strain>
    </source>
</reference>
<name>A0A1M7JED4_9BACT</name>
<dbReference type="RefSeq" id="WP_073085276.1">
    <property type="nucleotide sequence ID" value="NZ_FRBL01000008.1"/>
</dbReference>
<sequence>MSNVEKSEKAIAPMLFPCEPEQFLELIRQIVREEVGNLDRTPPMTSIYETPGLTLKPLYKIAEVCQLFQVTKPTIHSWVRSGKIRRFKVKSRVFFLREDIENLLFQGERPNSGTQLFG</sequence>
<dbReference type="Proteomes" id="UP000184420">
    <property type="component" value="Unassembled WGS sequence"/>
</dbReference>
<dbReference type="InterPro" id="IPR041657">
    <property type="entry name" value="HTH_17"/>
</dbReference>
<dbReference type="STRING" id="1419482.SAMN05444266_108327"/>
<dbReference type="OrthoDB" id="1097811at2"/>
<dbReference type="SUPFAM" id="SSF46955">
    <property type="entry name" value="Putative DNA-binding domain"/>
    <property type="match status" value="1"/>
</dbReference>
<dbReference type="AlphaFoldDB" id="A0A1M7JED4"/>
<feature type="domain" description="Helix-turn-helix" evidence="1">
    <location>
        <begin position="58"/>
        <end position="103"/>
    </location>
</feature>
<dbReference type="EMBL" id="FRBL01000008">
    <property type="protein sequence ID" value="SHM51203.1"/>
    <property type="molecule type" value="Genomic_DNA"/>
</dbReference>